<dbReference type="KEGG" id="dap:Dacet_2273"/>
<dbReference type="PANTHER" id="PTHR11933:SF5">
    <property type="entry name" value="MITOCHONDRIAL TRNA-SPECIFIC 2-THIOURIDYLASE 1"/>
    <property type="match status" value="1"/>
</dbReference>
<evidence type="ECO:0000256" key="8">
    <source>
        <dbReference type="ARBA" id="ARBA00051542"/>
    </source>
</evidence>
<dbReference type="Pfam" id="PF20259">
    <property type="entry name" value="tRNA_Me_trans_M"/>
    <property type="match status" value="1"/>
</dbReference>
<dbReference type="EC" id="2.8.1.13" evidence="9"/>
<keyword evidence="5 9" id="KW-0067">ATP-binding</keyword>
<protein>
    <recommendedName>
        <fullName evidence="9">tRNA-specific 2-thiouridylase MnmA</fullName>
        <ecNumber evidence="9">2.8.1.13</ecNumber>
    </recommendedName>
</protein>
<proteinExistence type="inferred from homology"/>
<organism evidence="12 13">
    <name type="scientific">Denitrovibrio acetiphilus (strain DSM 12809 / NBRC 114555 / N2460)</name>
    <dbReference type="NCBI Taxonomy" id="522772"/>
    <lineage>
        <taxon>Bacteria</taxon>
        <taxon>Pseudomonadati</taxon>
        <taxon>Deferribacterota</taxon>
        <taxon>Deferribacteres</taxon>
        <taxon>Deferribacterales</taxon>
        <taxon>Geovibrionaceae</taxon>
        <taxon>Denitrovibrio</taxon>
    </lineage>
</organism>
<dbReference type="PaxDb" id="522772-Dacet_2273"/>
<feature type="binding site" evidence="9">
    <location>
        <begin position="8"/>
        <end position="15"/>
    </location>
    <ligand>
        <name>ATP</name>
        <dbReference type="ChEBI" id="CHEBI:30616"/>
    </ligand>
</feature>
<dbReference type="Pfam" id="PF20258">
    <property type="entry name" value="tRNA_Me_trans_C"/>
    <property type="match status" value="1"/>
</dbReference>
<dbReference type="InParanoid" id="D4H312"/>
<feature type="binding site" evidence="9">
    <location>
        <position position="34"/>
    </location>
    <ligand>
        <name>ATP</name>
        <dbReference type="ChEBI" id="CHEBI:30616"/>
    </ligand>
</feature>
<feature type="domain" description="tRNA-specific 2-thiouridylase MnmA-like C-terminal" evidence="10">
    <location>
        <begin position="271"/>
        <end position="340"/>
    </location>
</feature>
<feature type="region of interest" description="Interaction with tRNA" evidence="9">
    <location>
        <begin position="137"/>
        <end position="139"/>
    </location>
</feature>
<dbReference type="STRING" id="522772.Dacet_2273"/>
<keyword evidence="2 9" id="KW-0808">Transferase</keyword>
<evidence type="ECO:0000313" key="13">
    <source>
        <dbReference type="Proteomes" id="UP000002012"/>
    </source>
</evidence>
<feature type="domain" description="tRNA-specific 2-thiouridylase MnmA-like central" evidence="11">
    <location>
        <begin position="212"/>
        <end position="259"/>
    </location>
</feature>
<evidence type="ECO:0000256" key="3">
    <source>
        <dbReference type="ARBA" id="ARBA00022694"/>
    </source>
</evidence>
<dbReference type="Gene3D" id="2.40.30.10">
    <property type="entry name" value="Translation factors"/>
    <property type="match status" value="1"/>
</dbReference>
<dbReference type="GO" id="GO:0005524">
    <property type="term" value="F:ATP binding"/>
    <property type="evidence" value="ECO:0007669"/>
    <property type="project" value="UniProtKB-KW"/>
</dbReference>
<comment type="subcellular location">
    <subcellularLocation>
        <location evidence="9">Cytoplasm</location>
    </subcellularLocation>
</comment>
<dbReference type="EMBL" id="CP001968">
    <property type="protein sequence ID" value="ADD69035.1"/>
    <property type="molecule type" value="Genomic_DNA"/>
</dbReference>
<dbReference type="OrthoDB" id="9800696at2"/>
<evidence type="ECO:0000259" key="11">
    <source>
        <dbReference type="Pfam" id="PF20259"/>
    </source>
</evidence>
<dbReference type="GO" id="GO:0002143">
    <property type="term" value="P:tRNA wobble position uridine thiolation"/>
    <property type="evidence" value="ECO:0007669"/>
    <property type="project" value="TreeGrafter"/>
</dbReference>
<name>D4H312_DENA2</name>
<reference evidence="12 13" key="1">
    <citation type="journal article" date="2010" name="Stand. Genomic Sci.">
        <title>Complete genome sequence of Denitrovibrio acetiphilus type strain (N2460).</title>
        <authorList>
            <person name="Kiss H."/>
            <person name="Lang E."/>
            <person name="Lapidus A."/>
            <person name="Copeland A."/>
            <person name="Nolan M."/>
            <person name="Glavina Del Rio T."/>
            <person name="Chen F."/>
            <person name="Lucas S."/>
            <person name="Tice H."/>
            <person name="Cheng J.F."/>
            <person name="Han C."/>
            <person name="Goodwin L."/>
            <person name="Pitluck S."/>
            <person name="Liolios K."/>
            <person name="Pati A."/>
            <person name="Ivanova N."/>
            <person name="Mavromatis K."/>
            <person name="Chen A."/>
            <person name="Palaniappan K."/>
            <person name="Land M."/>
            <person name="Hauser L."/>
            <person name="Chang Y.J."/>
            <person name="Jeffries C.D."/>
            <person name="Detter J.C."/>
            <person name="Brettin T."/>
            <person name="Spring S."/>
            <person name="Rohde M."/>
            <person name="Goker M."/>
            <person name="Woyke T."/>
            <person name="Bristow J."/>
            <person name="Eisen J.A."/>
            <person name="Markowitz V."/>
            <person name="Hugenholtz P."/>
            <person name="Kyrpides N.C."/>
            <person name="Klenk H.P."/>
        </authorList>
    </citation>
    <scope>NUCLEOTIDE SEQUENCE [LARGE SCALE GENOMIC DNA]</scope>
    <source>
        <strain evidence="13">DSM 12809 / NBRC 114555 / N2460</strain>
    </source>
</reference>
<dbReference type="GO" id="GO:0000049">
    <property type="term" value="F:tRNA binding"/>
    <property type="evidence" value="ECO:0007669"/>
    <property type="project" value="UniProtKB-KW"/>
</dbReference>
<feature type="active site" description="Nucleophile" evidence="9">
    <location>
        <position position="91"/>
    </location>
</feature>
<dbReference type="SUPFAM" id="SSF52402">
    <property type="entry name" value="Adenine nucleotide alpha hydrolases-like"/>
    <property type="match status" value="1"/>
</dbReference>
<dbReference type="Gene3D" id="3.40.50.620">
    <property type="entry name" value="HUPs"/>
    <property type="match status" value="1"/>
</dbReference>
<dbReference type="InterPro" id="IPR004506">
    <property type="entry name" value="MnmA-like"/>
</dbReference>
<dbReference type="InterPro" id="IPR046884">
    <property type="entry name" value="MnmA-like_central"/>
</dbReference>
<dbReference type="PANTHER" id="PTHR11933">
    <property type="entry name" value="TRNA 5-METHYLAMINOMETHYL-2-THIOURIDYLATE -METHYLTRANSFERASE"/>
    <property type="match status" value="1"/>
</dbReference>
<evidence type="ECO:0000256" key="1">
    <source>
        <dbReference type="ARBA" id="ARBA00022555"/>
    </source>
</evidence>
<gene>
    <name evidence="9" type="primary">mnmA</name>
    <name evidence="12" type="ordered locus">Dacet_2273</name>
</gene>
<keyword evidence="9" id="KW-0963">Cytoplasm</keyword>
<dbReference type="RefSeq" id="WP_013011537.1">
    <property type="nucleotide sequence ID" value="NC_013943.1"/>
</dbReference>
<dbReference type="InterPro" id="IPR023382">
    <property type="entry name" value="MnmA-like_central_sf"/>
</dbReference>
<dbReference type="HOGENOM" id="CLU_035188_0_0_0"/>
<feature type="region of interest" description="Interaction with tRNA" evidence="9">
    <location>
        <begin position="291"/>
        <end position="292"/>
    </location>
</feature>
<comment type="catalytic activity">
    <reaction evidence="8 9">
        <text>S-sulfanyl-L-cysteinyl-[protein] + uridine(34) in tRNA + AH2 + ATP = 2-thiouridine(34) in tRNA + L-cysteinyl-[protein] + A + AMP + diphosphate + H(+)</text>
        <dbReference type="Rhea" id="RHEA:47032"/>
        <dbReference type="Rhea" id="RHEA-COMP:10131"/>
        <dbReference type="Rhea" id="RHEA-COMP:11726"/>
        <dbReference type="Rhea" id="RHEA-COMP:11727"/>
        <dbReference type="Rhea" id="RHEA-COMP:11728"/>
        <dbReference type="ChEBI" id="CHEBI:13193"/>
        <dbReference type="ChEBI" id="CHEBI:15378"/>
        <dbReference type="ChEBI" id="CHEBI:17499"/>
        <dbReference type="ChEBI" id="CHEBI:29950"/>
        <dbReference type="ChEBI" id="CHEBI:30616"/>
        <dbReference type="ChEBI" id="CHEBI:33019"/>
        <dbReference type="ChEBI" id="CHEBI:61963"/>
        <dbReference type="ChEBI" id="CHEBI:65315"/>
        <dbReference type="ChEBI" id="CHEBI:87170"/>
        <dbReference type="ChEBI" id="CHEBI:456215"/>
        <dbReference type="EC" id="2.8.1.13"/>
    </reaction>
</comment>
<dbReference type="NCBIfam" id="NF001138">
    <property type="entry name" value="PRK00143.1"/>
    <property type="match status" value="1"/>
</dbReference>
<dbReference type="GO" id="GO:0005737">
    <property type="term" value="C:cytoplasm"/>
    <property type="evidence" value="ECO:0007669"/>
    <property type="project" value="UniProtKB-SubCell"/>
</dbReference>
<dbReference type="eggNOG" id="COG0482">
    <property type="taxonomic scope" value="Bacteria"/>
</dbReference>
<dbReference type="Pfam" id="PF03054">
    <property type="entry name" value="tRNA_Me_trans"/>
    <property type="match status" value="1"/>
</dbReference>
<feature type="site" description="Interaction with tRNA" evidence="9">
    <location>
        <position position="116"/>
    </location>
</feature>
<sequence length="344" mass="39153">MKEKVLIAMSGGVDSTLTAHIMKEKGYDVIGCTIKFFDEQTEALHDGEKAAKELGIDWYYADYTDYFKEDVISYFIRTYIQGRTPNPCAHCNRHAKFNYLFREMKSKGATKIATGHYAGKVKVGEKYFFKKGQDVRKDQSYYLCLLKDHQREVIEFPLGEMEKTDVKAKAAELGLSVADKDESQDICFLKGGDYRDFLESKIDKDSIKKGWFIKDGEKFKEHEGIIYYTIGQRKGLGIGYHEPLFVKHIDAESGNIILGNKDEVTGTGVKVHDFVFPDDHDRVFRAEVKVRYRMAPVPCMVEIHPGNTATILFDRPEFAPTPGQIACVYENDLVTCGGYIESVF</sequence>
<evidence type="ECO:0000256" key="5">
    <source>
        <dbReference type="ARBA" id="ARBA00022840"/>
    </source>
</evidence>
<accession>D4H312</accession>
<dbReference type="NCBIfam" id="TIGR00420">
    <property type="entry name" value="trmU"/>
    <property type="match status" value="1"/>
</dbReference>
<feature type="binding site" evidence="9">
    <location>
        <position position="115"/>
    </location>
    <ligand>
        <name>ATP</name>
        <dbReference type="ChEBI" id="CHEBI:30616"/>
    </ligand>
</feature>
<evidence type="ECO:0000313" key="12">
    <source>
        <dbReference type="EMBL" id="ADD69035.1"/>
    </source>
</evidence>
<keyword evidence="13" id="KW-1185">Reference proteome</keyword>
<comment type="similarity">
    <text evidence="9">Belongs to the MnmA/TRMU family.</text>
</comment>
<comment type="function">
    <text evidence="9">Catalyzes the 2-thiolation of uridine at the wobble position (U34) of tRNA, leading to the formation of s(2)U34.</text>
</comment>
<dbReference type="GO" id="GO:0103016">
    <property type="term" value="F:tRNA-uridine 2-sulfurtransferase activity"/>
    <property type="evidence" value="ECO:0007669"/>
    <property type="project" value="UniProtKB-EC"/>
</dbReference>
<feature type="site" description="Interaction with tRNA" evidence="9">
    <location>
        <position position="324"/>
    </location>
</feature>
<dbReference type="InterPro" id="IPR014729">
    <property type="entry name" value="Rossmann-like_a/b/a_fold"/>
</dbReference>
<evidence type="ECO:0000256" key="9">
    <source>
        <dbReference type="HAMAP-Rule" id="MF_00144"/>
    </source>
</evidence>
<dbReference type="AlphaFoldDB" id="D4H312"/>
<comment type="caution">
    <text evidence="9">Lacks conserved residue(s) required for the propagation of feature annotation.</text>
</comment>
<dbReference type="Gene3D" id="2.30.30.280">
    <property type="entry name" value="Adenine nucleotide alpha hydrolases-like domains"/>
    <property type="match status" value="1"/>
</dbReference>
<evidence type="ECO:0000256" key="4">
    <source>
        <dbReference type="ARBA" id="ARBA00022741"/>
    </source>
</evidence>
<keyword evidence="3 9" id="KW-0819">tRNA processing</keyword>
<evidence type="ECO:0000256" key="7">
    <source>
        <dbReference type="ARBA" id="ARBA00023157"/>
    </source>
</evidence>
<dbReference type="FunCoup" id="D4H312">
    <property type="interactions" value="516"/>
</dbReference>
<keyword evidence="7" id="KW-1015">Disulfide bond</keyword>
<dbReference type="CDD" id="cd01998">
    <property type="entry name" value="MnmA_TRMU-like"/>
    <property type="match status" value="1"/>
</dbReference>
<dbReference type="InterPro" id="IPR046885">
    <property type="entry name" value="MnmA-like_C"/>
</dbReference>
<evidence type="ECO:0000256" key="6">
    <source>
        <dbReference type="ARBA" id="ARBA00022884"/>
    </source>
</evidence>
<dbReference type="Proteomes" id="UP000002012">
    <property type="component" value="Chromosome"/>
</dbReference>
<dbReference type="HAMAP" id="MF_00144">
    <property type="entry name" value="tRNA_thiouridyl_MnmA"/>
    <property type="match status" value="1"/>
</dbReference>
<keyword evidence="6 9" id="KW-0694">RNA-binding</keyword>
<evidence type="ECO:0000256" key="2">
    <source>
        <dbReference type="ARBA" id="ARBA00022679"/>
    </source>
</evidence>
<keyword evidence="4 9" id="KW-0547">Nucleotide-binding</keyword>
<feature type="active site" description="Cysteine persulfide intermediate" evidence="9">
    <location>
        <position position="187"/>
    </location>
</feature>
<keyword evidence="1 9" id="KW-0820">tRNA-binding</keyword>
<evidence type="ECO:0000259" key="10">
    <source>
        <dbReference type="Pfam" id="PF20258"/>
    </source>
</evidence>